<proteinExistence type="predicted"/>
<dbReference type="InterPro" id="IPR036692">
    <property type="entry name" value="Shew3726-like_sf"/>
</dbReference>
<dbReference type="RefSeq" id="WP_205159998.1">
    <property type="nucleotide sequence ID" value="NZ_JAFEUM010000012.1"/>
</dbReference>
<dbReference type="InterPro" id="IPR009962">
    <property type="entry name" value="DUF1488"/>
</dbReference>
<dbReference type="EMBL" id="JAFEUM010000012">
    <property type="protein sequence ID" value="MBM7038564.1"/>
    <property type="molecule type" value="Genomic_DNA"/>
</dbReference>
<dbReference type="Gene3D" id="3.30.160.140">
    <property type="entry name" value="Shew3726-like"/>
    <property type="match status" value="1"/>
</dbReference>
<reference evidence="1 2" key="1">
    <citation type="submission" date="2021-02" db="EMBL/GenBank/DDBJ databases">
        <authorList>
            <person name="Park J.-S."/>
        </authorList>
    </citation>
    <scope>NUCLEOTIDE SEQUENCE [LARGE SCALE GENOMIC DNA]</scope>
    <source>
        <strain evidence="1 2">188UL20-2</strain>
    </source>
</reference>
<organism evidence="1 2">
    <name type="scientific">Vibrio ulleungensis</name>
    <dbReference type="NCBI Taxonomy" id="2807619"/>
    <lineage>
        <taxon>Bacteria</taxon>
        <taxon>Pseudomonadati</taxon>
        <taxon>Pseudomonadota</taxon>
        <taxon>Gammaproteobacteria</taxon>
        <taxon>Vibrionales</taxon>
        <taxon>Vibrionaceae</taxon>
        <taxon>Vibrio</taxon>
    </lineage>
</organism>
<sequence length="90" mass="10318">MNQSILFGDELRWDEQQRCVIFMAQSMGALLECIVPAELLEELAGKPVVEQTEGFSVFNQFRFDLEETAEQLIEDEDYDSQGRVVVNTLN</sequence>
<protein>
    <submittedName>
        <fullName evidence="1">DUF1488 domain-containing protein</fullName>
    </submittedName>
</protein>
<dbReference type="Proteomes" id="UP000809621">
    <property type="component" value="Unassembled WGS sequence"/>
</dbReference>
<dbReference type="Pfam" id="PF07369">
    <property type="entry name" value="DUF1488"/>
    <property type="match status" value="1"/>
</dbReference>
<evidence type="ECO:0000313" key="2">
    <source>
        <dbReference type="Proteomes" id="UP000809621"/>
    </source>
</evidence>
<dbReference type="SUPFAM" id="SSF160272">
    <property type="entry name" value="Shew3726-like"/>
    <property type="match status" value="1"/>
</dbReference>
<gene>
    <name evidence="1" type="ORF">JQC93_19480</name>
</gene>
<comment type="caution">
    <text evidence="1">The sequence shown here is derived from an EMBL/GenBank/DDBJ whole genome shotgun (WGS) entry which is preliminary data.</text>
</comment>
<name>A0ABS2HR88_9VIBR</name>
<evidence type="ECO:0000313" key="1">
    <source>
        <dbReference type="EMBL" id="MBM7038564.1"/>
    </source>
</evidence>
<keyword evidence="2" id="KW-1185">Reference proteome</keyword>
<accession>A0ABS2HR88</accession>